<sequence>MYPQRTSLSTTTTNNSLTQPRTNSPLTARHTLPSSAHFYVLCSDAIQPYASDCDLFESNSYHRNVSSRITTYDHDYIPSSSPSIKRKHAEAPLDHGKQTNDITNCLKTVMKQQELLVDGFQGLCKSNEKIQKMMISLLHANKPDQVSANKPVELSIYKYKEKNLFDSISPNLSITAIHCKLIRKLYSEEEIINGEALKVEDERFEIVKGAMIAAFFENEPEKFNRFWKRVGAKHVGGQKRAARSRSKKARRNEDETDQRTASVMAEINSELNSKNHFDDEYDDYY</sequence>
<evidence type="ECO:0000313" key="3">
    <source>
        <dbReference type="EMBL" id="CAF1017002.1"/>
    </source>
</evidence>
<evidence type="ECO:0000313" key="4">
    <source>
        <dbReference type="EMBL" id="CAF1147412.1"/>
    </source>
</evidence>
<dbReference type="Proteomes" id="UP000663889">
    <property type="component" value="Unassembled WGS sequence"/>
</dbReference>
<proteinExistence type="predicted"/>
<accession>A0A814HY91</accession>
<dbReference type="Proteomes" id="UP000663870">
    <property type="component" value="Unassembled WGS sequence"/>
</dbReference>
<feature type="compositionally biased region" description="Low complexity" evidence="1">
    <location>
        <begin position="1"/>
        <end position="22"/>
    </location>
</feature>
<dbReference type="EMBL" id="CAJNOH010000114">
    <property type="protein sequence ID" value="CAF0880203.1"/>
    <property type="molecule type" value="Genomic_DNA"/>
</dbReference>
<dbReference type="Proteomes" id="UP000663854">
    <property type="component" value="Unassembled WGS sequence"/>
</dbReference>
<feature type="compositionally biased region" description="Basic residues" evidence="1">
    <location>
        <begin position="237"/>
        <end position="250"/>
    </location>
</feature>
<dbReference type="EMBL" id="CAJNOU010000504">
    <property type="protein sequence ID" value="CAF1017002.1"/>
    <property type="molecule type" value="Genomic_DNA"/>
</dbReference>
<evidence type="ECO:0000313" key="6">
    <source>
        <dbReference type="Proteomes" id="UP000663889"/>
    </source>
</evidence>
<feature type="region of interest" description="Disordered" evidence="1">
    <location>
        <begin position="1"/>
        <end position="29"/>
    </location>
</feature>
<name>A0A814HY91_9BILA</name>
<protein>
    <submittedName>
        <fullName evidence="3">Uncharacterized protein</fullName>
    </submittedName>
</protein>
<evidence type="ECO:0000313" key="5">
    <source>
        <dbReference type="Proteomes" id="UP000663870"/>
    </source>
</evidence>
<reference evidence="3" key="1">
    <citation type="submission" date="2021-02" db="EMBL/GenBank/DDBJ databases">
        <authorList>
            <person name="Nowell W R."/>
        </authorList>
    </citation>
    <scope>NUCLEOTIDE SEQUENCE</scope>
</reference>
<gene>
    <name evidence="4" type="ORF">JXQ802_LOCUS21543</name>
    <name evidence="2" type="ORF">PYM288_LOCUS8500</name>
    <name evidence="3" type="ORF">SEV965_LOCUS11601</name>
</gene>
<keyword evidence="5" id="KW-1185">Reference proteome</keyword>
<dbReference type="EMBL" id="CAJNOL010000636">
    <property type="protein sequence ID" value="CAF1147412.1"/>
    <property type="molecule type" value="Genomic_DNA"/>
</dbReference>
<feature type="region of interest" description="Disordered" evidence="1">
    <location>
        <begin position="237"/>
        <end position="260"/>
    </location>
</feature>
<evidence type="ECO:0000256" key="1">
    <source>
        <dbReference type="SAM" id="MobiDB-lite"/>
    </source>
</evidence>
<evidence type="ECO:0000313" key="2">
    <source>
        <dbReference type="EMBL" id="CAF0880203.1"/>
    </source>
</evidence>
<comment type="caution">
    <text evidence="3">The sequence shown here is derived from an EMBL/GenBank/DDBJ whole genome shotgun (WGS) entry which is preliminary data.</text>
</comment>
<dbReference type="AlphaFoldDB" id="A0A814HY91"/>
<organism evidence="3 6">
    <name type="scientific">Rotaria sordida</name>
    <dbReference type="NCBI Taxonomy" id="392033"/>
    <lineage>
        <taxon>Eukaryota</taxon>
        <taxon>Metazoa</taxon>
        <taxon>Spiralia</taxon>
        <taxon>Gnathifera</taxon>
        <taxon>Rotifera</taxon>
        <taxon>Eurotatoria</taxon>
        <taxon>Bdelloidea</taxon>
        <taxon>Philodinida</taxon>
        <taxon>Philodinidae</taxon>
        <taxon>Rotaria</taxon>
    </lineage>
</organism>